<dbReference type="InterPro" id="IPR029045">
    <property type="entry name" value="ClpP/crotonase-like_dom_sf"/>
</dbReference>
<keyword evidence="1" id="KW-1185">Reference proteome</keyword>
<dbReference type="PANTHER" id="PTHR43459:SF1">
    <property type="entry name" value="EG:BACN32G11.4 PROTEIN"/>
    <property type="match status" value="1"/>
</dbReference>
<reference evidence="2" key="1">
    <citation type="submission" date="2025-08" db="UniProtKB">
        <authorList>
            <consortium name="RefSeq"/>
        </authorList>
    </citation>
    <scope>IDENTIFICATION</scope>
    <source>
        <tissue evidence="2">Leaf</tissue>
    </source>
</reference>
<dbReference type="InterPro" id="IPR001753">
    <property type="entry name" value="Enoyl-CoA_hydra/iso"/>
</dbReference>
<dbReference type="PANTHER" id="PTHR43459">
    <property type="entry name" value="ENOYL-COA HYDRATASE"/>
    <property type="match status" value="1"/>
</dbReference>
<dbReference type="RefSeq" id="XP_021300508.1">
    <property type="nucleotide sequence ID" value="XM_021444833.1"/>
</dbReference>
<gene>
    <name evidence="2" type="primary">LOC110428910</name>
</gene>
<name>A0A6J1BN31_9ROSI</name>
<dbReference type="GeneID" id="110428910"/>
<sequence length="268" mass="28222">MDQPVVRLDRMQPGVAVITLDRPEVRNAVNWQSWRELGAALGEVSADPDCRALVLTGTGGAFCAGGDVKSSPAHGHGLGAPVARLTLGHQVLRDLIRVPMPVLAAVEGPAVGVGWSLALACDLVVAADDAVFGAPFVLRGLVPDGGAGWFLTRLIGRHRAARLLLTGERVPARAAADAGLVTQLASPGEALPEALELAATLARGAPEALRLTKGLVRAAEDLPLDRYLEMEWLSATLDSTGPDPVEGRAAFVEKREPDFSRLRELPPR</sequence>
<evidence type="ECO:0000313" key="2">
    <source>
        <dbReference type="RefSeq" id="XP_021300508.1"/>
    </source>
</evidence>
<dbReference type="Proteomes" id="UP000504621">
    <property type="component" value="Unplaced"/>
</dbReference>
<proteinExistence type="predicted"/>
<evidence type="ECO:0000313" key="1">
    <source>
        <dbReference type="Proteomes" id="UP000504621"/>
    </source>
</evidence>
<protein>
    <submittedName>
        <fullName evidence="2">Uncharacterized protein LOC110428910</fullName>
    </submittedName>
</protein>
<accession>A0A6J1BN31</accession>
<dbReference type="AlphaFoldDB" id="A0A6J1BN31"/>
<dbReference type="SUPFAM" id="SSF52096">
    <property type="entry name" value="ClpP/crotonase"/>
    <property type="match status" value="1"/>
</dbReference>
<dbReference type="Gene3D" id="3.90.226.10">
    <property type="entry name" value="2-enoyl-CoA Hydratase, Chain A, domain 1"/>
    <property type="match status" value="1"/>
</dbReference>
<organism evidence="1 2">
    <name type="scientific">Herrania umbratica</name>
    <dbReference type="NCBI Taxonomy" id="108875"/>
    <lineage>
        <taxon>Eukaryota</taxon>
        <taxon>Viridiplantae</taxon>
        <taxon>Streptophyta</taxon>
        <taxon>Embryophyta</taxon>
        <taxon>Tracheophyta</taxon>
        <taxon>Spermatophyta</taxon>
        <taxon>Magnoliopsida</taxon>
        <taxon>eudicotyledons</taxon>
        <taxon>Gunneridae</taxon>
        <taxon>Pentapetalae</taxon>
        <taxon>rosids</taxon>
        <taxon>malvids</taxon>
        <taxon>Malvales</taxon>
        <taxon>Malvaceae</taxon>
        <taxon>Byttnerioideae</taxon>
        <taxon>Herrania</taxon>
    </lineage>
</organism>
<dbReference type="OrthoDB" id="2139957at2759"/>
<dbReference type="Pfam" id="PF00378">
    <property type="entry name" value="ECH_1"/>
    <property type="match status" value="1"/>
</dbReference>
<dbReference type="CDD" id="cd06558">
    <property type="entry name" value="crotonase-like"/>
    <property type="match status" value="1"/>
</dbReference>